<organism evidence="4 5">
    <name type="scientific">Quercus lobata</name>
    <name type="common">Valley oak</name>
    <dbReference type="NCBI Taxonomy" id="97700"/>
    <lineage>
        <taxon>Eukaryota</taxon>
        <taxon>Viridiplantae</taxon>
        <taxon>Streptophyta</taxon>
        <taxon>Embryophyta</taxon>
        <taxon>Tracheophyta</taxon>
        <taxon>Spermatophyta</taxon>
        <taxon>Magnoliopsida</taxon>
        <taxon>eudicotyledons</taxon>
        <taxon>Gunneridae</taxon>
        <taxon>Pentapetalae</taxon>
        <taxon>rosids</taxon>
        <taxon>fabids</taxon>
        <taxon>Fagales</taxon>
        <taxon>Fagaceae</taxon>
        <taxon>Quercus</taxon>
    </lineage>
</organism>
<dbReference type="Gene3D" id="3.40.50.300">
    <property type="entry name" value="P-loop containing nucleotide triphosphate hydrolases"/>
    <property type="match status" value="1"/>
</dbReference>
<dbReference type="EnsemblPlants" id="QL04p084749:mrna">
    <property type="protein sequence ID" value="QL04p084749:mrna"/>
    <property type="gene ID" value="QL04p084749"/>
</dbReference>
<dbReference type="InterPro" id="IPR003960">
    <property type="entry name" value="ATPase_AAA_CS"/>
</dbReference>
<dbReference type="Gramene" id="QL04p084749:mrna">
    <property type="protein sequence ID" value="QL04p084749:mrna"/>
    <property type="gene ID" value="QL04p084749"/>
</dbReference>
<accession>A0A7N2LKT8</accession>
<feature type="domain" description="ATPase AAA-type core" evidence="2">
    <location>
        <begin position="6"/>
        <end position="45"/>
    </location>
</feature>
<dbReference type="PANTHER" id="PTHR23074">
    <property type="entry name" value="AAA DOMAIN-CONTAINING"/>
    <property type="match status" value="1"/>
</dbReference>
<proteinExistence type="inferred from homology"/>
<dbReference type="InterPro" id="IPR003959">
    <property type="entry name" value="ATPase_AAA_core"/>
</dbReference>
<dbReference type="InterPro" id="IPR027417">
    <property type="entry name" value="P-loop_NTPase"/>
</dbReference>
<dbReference type="Gene3D" id="1.10.8.60">
    <property type="match status" value="1"/>
</dbReference>
<dbReference type="InParanoid" id="A0A7N2LKT8"/>
<dbReference type="Proteomes" id="UP000594261">
    <property type="component" value="Chromosome 4"/>
</dbReference>
<feature type="domain" description="AAA ATPase AAA+ lid" evidence="3">
    <location>
        <begin position="70"/>
        <end position="103"/>
    </location>
</feature>
<dbReference type="GO" id="GO:0016887">
    <property type="term" value="F:ATP hydrolysis activity"/>
    <property type="evidence" value="ECO:0007669"/>
    <property type="project" value="InterPro"/>
</dbReference>
<evidence type="ECO:0000259" key="3">
    <source>
        <dbReference type="Pfam" id="PF17862"/>
    </source>
</evidence>
<comment type="similarity">
    <text evidence="1">Belongs to the AAA ATPase family.</text>
</comment>
<dbReference type="InterPro" id="IPR041569">
    <property type="entry name" value="AAA_lid_3"/>
</dbReference>
<keyword evidence="1" id="KW-0547">Nucleotide-binding</keyword>
<reference evidence="4 5" key="1">
    <citation type="journal article" date="2016" name="G3 (Bethesda)">
        <title>First Draft Assembly and Annotation of the Genome of a California Endemic Oak Quercus lobata Nee (Fagaceae).</title>
        <authorList>
            <person name="Sork V.L."/>
            <person name="Fitz-Gibbon S.T."/>
            <person name="Puiu D."/>
            <person name="Crepeau M."/>
            <person name="Gugger P.F."/>
            <person name="Sherman R."/>
            <person name="Stevens K."/>
            <person name="Langley C.H."/>
            <person name="Pellegrini M."/>
            <person name="Salzberg S.L."/>
        </authorList>
    </citation>
    <scope>NUCLEOTIDE SEQUENCE [LARGE SCALE GENOMIC DNA]</scope>
    <source>
        <strain evidence="4 5">cv. SW786</strain>
    </source>
</reference>
<dbReference type="Pfam" id="PF17862">
    <property type="entry name" value="AAA_lid_3"/>
    <property type="match status" value="1"/>
</dbReference>
<dbReference type="GO" id="GO:0007033">
    <property type="term" value="P:vacuole organization"/>
    <property type="evidence" value="ECO:0007669"/>
    <property type="project" value="TreeGrafter"/>
</dbReference>
<evidence type="ECO:0000313" key="4">
    <source>
        <dbReference type="EnsemblPlants" id="QL04p084749:mrna"/>
    </source>
</evidence>
<dbReference type="GO" id="GO:0016197">
    <property type="term" value="P:endosomal transport"/>
    <property type="evidence" value="ECO:0007669"/>
    <property type="project" value="TreeGrafter"/>
</dbReference>
<dbReference type="PANTHER" id="PTHR23074:SF83">
    <property type="entry name" value="VACUOLAR PROTEIN SORTING-ASSOCIATED PROTEIN 4A"/>
    <property type="match status" value="1"/>
</dbReference>
<evidence type="ECO:0000313" key="5">
    <source>
        <dbReference type="Proteomes" id="UP000594261"/>
    </source>
</evidence>
<sequence>MEIFFNTFQGVCDGVKNVLILAATNTPSDLDQAIRRRFDKRLYVRLPDKKARKHIFKVRIGNTPARINVDEFDDLAEATDGFSGSDISYFVKDALYEVVRATLTTEFFRRSDKMWVPCQDNEEGRVSLEDIGNRGENSKVWTS</sequence>
<dbReference type="GO" id="GO:0005524">
    <property type="term" value="F:ATP binding"/>
    <property type="evidence" value="ECO:0007669"/>
    <property type="project" value="UniProtKB-KW"/>
</dbReference>
<dbReference type="EMBL" id="LRBV02000004">
    <property type="status" value="NOT_ANNOTATED_CDS"/>
    <property type="molecule type" value="Genomic_DNA"/>
</dbReference>
<evidence type="ECO:0000256" key="1">
    <source>
        <dbReference type="RuleBase" id="RU003651"/>
    </source>
</evidence>
<dbReference type="AlphaFoldDB" id="A0A7N2LKT8"/>
<dbReference type="InterPro" id="IPR050304">
    <property type="entry name" value="MT-severing_AAA_ATPase"/>
</dbReference>
<protein>
    <recommendedName>
        <fullName evidence="6">ATPase AAA-type core domain-containing protein</fullName>
    </recommendedName>
</protein>
<dbReference type="PROSITE" id="PS00674">
    <property type="entry name" value="AAA"/>
    <property type="match status" value="1"/>
</dbReference>
<name>A0A7N2LKT8_QUELO</name>
<dbReference type="SUPFAM" id="SSF52540">
    <property type="entry name" value="P-loop containing nucleoside triphosphate hydrolases"/>
    <property type="match status" value="1"/>
</dbReference>
<evidence type="ECO:0000259" key="2">
    <source>
        <dbReference type="Pfam" id="PF00004"/>
    </source>
</evidence>
<keyword evidence="1" id="KW-0067">ATP-binding</keyword>
<keyword evidence="5" id="KW-1185">Reference proteome</keyword>
<dbReference type="Pfam" id="PF00004">
    <property type="entry name" value="AAA"/>
    <property type="match status" value="1"/>
</dbReference>
<reference evidence="4" key="2">
    <citation type="submission" date="2021-01" db="UniProtKB">
        <authorList>
            <consortium name="EnsemblPlants"/>
        </authorList>
    </citation>
    <scope>IDENTIFICATION</scope>
</reference>
<evidence type="ECO:0008006" key="6">
    <source>
        <dbReference type="Google" id="ProtNLM"/>
    </source>
</evidence>